<feature type="region of interest" description="Disordered" evidence="1">
    <location>
        <begin position="187"/>
        <end position="208"/>
    </location>
</feature>
<keyword evidence="3" id="KW-1185">Reference proteome</keyword>
<evidence type="ECO:0000256" key="1">
    <source>
        <dbReference type="SAM" id="MobiDB-lite"/>
    </source>
</evidence>
<dbReference type="AlphaFoldDB" id="A0A517M3Z2"/>
<dbReference type="OrthoDB" id="3296006at2"/>
<dbReference type="KEGG" id="ruv:EC9_37930"/>
<dbReference type="InterPro" id="IPR013078">
    <property type="entry name" value="His_Pase_superF_clade-1"/>
</dbReference>
<dbReference type="Proteomes" id="UP000319557">
    <property type="component" value="Chromosome"/>
</dbReference>
<protein>
    <submittedName>
        <fullName evidence="2">Histidine phosphatase superfamily (Branch 1)</fullName>
    </submittedName>
</protein>
<accession>A0A517M3Z2</accession>
<dbReference type="Pfam" id="PF00300">
    <property type="entry name" value="His_Phos_1"/>
    <property type="match status" value="1"/>
</dbReference>
<dbReference type="CDD" id="cd07067">
    <property type="entry name" value="HP_PGM_like"/>
    <property type="match status" value="1"/>
</dbReference>
<evidence type="ECO:0000313" key="3">
    <source>
        <dbReference type="Proteomes" id="UP000319557"/>
    </source>
</evidence>
<feature type="compositionally biased region" description="Low complexity" evidence="1">
    <location>
        <begin position="187"/>
        <end position="196"/>
    </location>
</feature>
<organism evidence="2 3">
    <name type="scientific">Rosistilla ulvae</name>
    <dbReference type="NCBI Taxonomy" id="1930277"/>
    <lineage>
        <taxon>Bacteria</taxon>
        <taxon>Pseudomonadati</taxon>
        <taxon>Planctomycetota</taxon>
        <taxon>Planctomycetia</taxon>
        <taxon>Pirellulales</taxon>
        <taxon>Pirellulaceae</taxon>
        <taxon>Rosistilla</taxon>
    </lineage>
</organism>
<dbReference type="InterPro" id="IPR029033">
    <property type="entry name" value="His_PPase_superfam"/>
</dbReference>
<dbReference type="Gene3D" id="3.40.50.1240">
    <property type="entry name" value="Phosphoglycerate mutase-like"/>
    <property type="match status" value="1"/>
</dbReference>
<name>A0A517M3Z2_9BACT</name>
<sequence>MSRFNSRFEDPVSMSTSARTICQALFGLWVVLGTLNATPLFAQADPTDATTTFLVVRHAERDGNLDKLTKTGLQRSQILASLGIALNVQAIYSTDTQRTKGTVQPLATAAGTEIQIYKTPSEDWIAELAHKHAGEVVLIVGHSNTAGVIAGMLAKRKHLELAHDEYDALFIIRVSASETRSVRLRYGASSAGASSADPDKMGTLVPAR</sequence>
<gene>
    <name evidence="2" type="ORF">EC9_37930</name>
</gene>
<dbReference type="SUPFAM" id="SSF53254">
    <property type="entry name" value="Phosphoglycerate mutase-like"/>
    <property type="match status" value="1"/>
</dbReference>
<proteinExistence type="predicted"/>
<reference evidence="2 3" key="1">
    <citation type="submission" date="2019-02" db="EMBL/GenBank/DDBJ databases">
        <title>Deep-cultivation of Planctomycetes and their phenomic and genomic characterization uncovers novel biology.</title>
        <authorList>
            <person name="Wiegand S."/>
            <person name="Jogler M."/>
            <person name="Boedeker C."/>
            <person name="Pinto D."/>
            <person name="Vollmers J."/>
            <person name="Rivas-Marin E."/>
            <person name="Kohn T."/>
            <person name="Peeters S.H."/>
            <person name="Heuer A."/>
            <person name="Rast P."/>
            <person name="Oberbeckmann S."/>
            <person name="Bunk B."/>
            <person name="Jeske O."/>
            <person name="Meyerdierks A."/>
            <person name="Storesund J.E."/>
            <person name="Kallscheuer N."/>
            <person name="Luecker S."/>
            <person name="Lage O.M."/>
            <person name="Pohl T."/>
            <person name="Merkel B.J."/>
            <person name="Hornburger P."/>
            <person name="Mueller R.-W."/>
            <person name="Bruemmer F."/>
            <person name="Labrenz M."/>
            <person name="Spormann A.M."/>
            <person name="Op den Camp H."/>
            <person name="Overmann J."/>
            <person name="Amann R."/>
            <person name="Jetten M.S.M."/>
            <person name="Mascher T."/>
            <person name="Medema M.H."/>
            <person name="Devos D.P."/>
            <person name="Kaster A.-K."/>
            <person name="Ovreas L."/>
            <person name="Rohde M."/>
            <person name="Galperin M.Y."/>
            <person name="Jogler C."/>
        </authorList>
    </citation>
    <scope>NUCLEOTIDE SEQUENCE [LARGE SCALE GENOMIC DNA]</scope>
    <source>
        <strain evidence="2 3">EC9</strain>
    </source>
</reference>
<dbReference type="RefSeq" id="WP_145347400.1">
    <property type="nucleotide sequence ID" value="NZ_CP036261.1"/>
</dbReference>
<evidence type="ECO:0000313" key="2">
    <source>
        <dbReference type="EMBL" id="QDS89593.1"/>
    </source>
</evidence>
<dbReference type="EMBL" id="CP036261">
    <property type="protein sequence ID" value="QDS89593.1"/>
    <property type="molecule type" value="Genomic_DNA"/>
</dbReference>